<keyword evidence="1" id="KW-0812">Transmembrane</keyword>
<comment type="caution">
    <text evidence="2">The sequence shown here is derived from an EMBL/GenBank/DDBJ whole genome shotgun (WGS) entry which is preliminary data.</text>
</comment>
<evidence type="ECO:0000256" key="1">
    <source>
        <dbReference type="SAM" id="Phobius"/>
    </source>
</evidence>
<accession>A0AAV6M872</accession>
<keyword evidence="3" id="KW-1185">Reference proteome</keyword>
<evidence type="ECO:0000313" key="3">
    <source>
        <dbReference type="Proteomes" id="UP000685013"/>
    </source>
</evidence>
<reference evidence="2 3" key="1">
    <citation type="journal article" date="2021" name="Hortic Res">
        <title>The domestication of Cucurbita argyrosperma as revealed by the genome of its wild relative.</title>
        <authorList>
            <person name="Barrera-Redondo J."/>
            <person name="Sanchez-de la Vega G."/>
            <person name="Aguirre-Liguori J.A."/>
            <person name="Castellanos-Morales G."/>
            <person name="Gutierrez-Guerrero Y.T."/>
            <person name="Aguirre-Dugua X."/>
            <person name="Aguirre-Planter E."/>
            <person name="Tenaillon M.I."/>
            <person name="Lira-Saade R."/>
            <person name="Eguiarte L.E."/>
        </authorList>
    </citation>
    <scope>NUCLEOTIDE SEQUENCE [LARGE SCALE GENOMIC DNA]</scope>
    <source>
        <strain evidence="2">JBR-2021</strain>
    </source>
</reference>
<protein>
    <submittedName>
        <fullName evidence="2">Uncharacterized protein</fullName>
    </submittedName>
</protein>
<gene>
    <name evidence="2" type="ORF">SDJN03_26722</name>
</gene>
<dbReference type="Proteomes" id="UP000685013">
    <property type="component" value="Chromosome 17"/>
</dbReference>
<sequence>MYQPLSPNCPRPGLAVVSLIKIVSSQIHRSSSLTLKFSIPLRISSTLLLLLLLLLLLPLVSVRLSKK</sequence>
<dbReference type="EMBL" id="JAGKQH010000017">
    <property type="protein sequence ID" value="KAG6576083.1"/>
    <property type="molecule type" value="Genomic_DNA"/>
</dbReference>
<keyword evidence="1" id="KW-1133">Transmembrane helix</keyword>
<name>A0AAV6M872_9ROSI</name>
<feature type="non-terminal residue" evidence="2">
    <location>
        <position position="1"/>
    </location>
</feature>
<organism evidence="2 3">
    <name type="scientific">Cucurbita argyrosperma subsp. sororia</name>
    <dbReference type="NCBI Taxonomy" id="37648"/>
    <lineage>
        <taxon>Eukaryota</taxon>
        <taxon>Viridiplantae</taxon>
        <taxon>Streptophyta</taxon>
        <taxon>Embryophyta</taxon>
        <taxon>Tracheophyta</taxon>
        <taxon>Spermatophyta</taxon>
        <taxon>Magnoliopsida</taxon>
        <taxon>eudicotyledons</taxon>
        <taxon>Gunneridae</taxon>
        <taxon>Pentapetalae</taxon>
        <taxon>rosids</taxon>
        <taxon>fabids</taxon>
        <taxon>Cucurbitales</taxon>
        <taxon>Cucurbitaceae</taxon>
        <taxon>Cucurbiteae</taxon>
        <taxon>Cucurbita</taxon>
    </lineage>
</organism>
<proteinExistence type="predicted"/>
<feature type="transmembrane region" description="Helical" evidence="1">
    <location>
        <begin position="39"/>
        <end position="60"/>
    </location>
</feature>
<dbReference type="AlphaFoldDB" id="A0AAV6M872"/>
<evidence type="ECO:0000313" key="2">
    <source>
        <dbReference type="EMBL" id="KAG6576083.1"/>
    </source>
</evidence>
<keyword evidence="1" id="KW-0472">Membrane</keyword>